<evidence type="ECO:0000256" key="4">
    <source>
        <dbReference type="ARBA" id="ARBA00022553"/>
    </source>
</evidence>
<evidence type="ECO:0000256" key="9">
    <source>
        <dbReference type="ARBA" id="ARBA00023012"/>
    </source>
</evidence>
<sequence>MTAQRDGAEMRHAVRRLTVQFTALIVILLVLVGGLVFAIVSTSAEESNLRALTDAVHVDSPHDAPQAVWVAILDGGHLETSAVRLPGLPDEAAFAEAARTGQPVESQRDSAGRSYSVLTVADGGRIVQVARDQHETQEERGRLLWALVVSGLVAAVASAFIAAWMARRAMRPLARALALQRRFIADASHELRTPLTLLSTRAQLIRRHLTSASATDAAPALAGELDEIVHDSQLLTEILEDLLIAADPRESAIAADVDLVAWADTAVAAAVAHATSGSVSITRTGENRALVVLASPAALQRLFSSLISNAVDHASGTVQVDVAAEGAEAVVRISDDGPGFPAEMAERAFERFSSSRRETNLSEGPRHYGIGLALAAEIAARFGGSVRIEPARVTPGTPPGATVTVTLPLHRGRTKTGGSAHP</sequence>
<dbReference type="Proteomes" id="UP000537260">
    <property type="component" value="Unassembled WGS sequence"/>
</dbReference>
<dbReference type="AlphaFoldDB" id="A0A7Z0EG39"/>
<protein>
    <recommendedName>
        <fullName evidence="3">histidine kinase</fullName>
        <ecNumber evidence="3">2.7.13.3</ecNumber>
    </recommendedName>
</protein>
<evidence type="ECO:0000256" key="6">
    <source>
        <dbReference type="ARBA" id="ARBA00022692"/>
    </source>
</evidence>
<dbReference type="PANTHER" id="PTHR45436:SF5">
    <property type="entry name" value="SENSOR HISTIDINE KINASE TRCS"/>
    <property type="match status" value="1"/>
</dbReference>
<dbReference type="Pfam" id="PF00512">
    <property type="entry name" value="HisKA"/>
    <property type="match status" value="1"/>
</dbReference>
<evidence type="ECO:0000256" key="2">
    <source>
        <dbReference type="ARBA" id="ARBA00004236"/>
    </source>
</evidence>
<dbReference type="InterPro" id="IPR036097">
    <property type="entry name" value="HisK_dim/P_sf"/>
</dbReference>
<dbReference type="PROSITE" id="PS50109">
    <property type="entry name" value="HIS_KIN"/>
    <property type="match status" value="1"/>
</dbReference>
<name>A0A7Z0EG39_9MICO</name>
<dbReference type="SMART" id="SM00387">
    <property type="entry name" value="HATPase_c"/>
    <property type="match status" value="1"/>
</dbReference>
<dbReference type="InterPro" id="IPR050428">
    <property type="entry name" value="TCS_sensor_his_kinase"/>
</dbReference>
<dbReference type="SMART" id="SM00388">
    <property type="entry name" value="HisKA"/>
    <property type="match status" value="1"/>
</dbReference>
<dbReference type="InterPro" id="IPR003594">
    <property type="entry name" value="HATPase_dom"/>
</dbReference>
<dbReference type="CDD" id="cd00075">
    <property type="entry name" value="HATPase"/>
    <property type="match status" value="1"/>
</dbReference>
<dbReference type="GO" id="GO:0000155">
    <property type="term" value="F:phosphorelay sensor kinase activity"/>
    <property type="evidence" value="ECO:0007669"/>
    <property type="project" value="InterPro"/>
</dbReference>
<dbReference type="InterPro" id="IPR036890">
    <property type="entry name" value="HATPase_C_sf"/>
</dbReference>
<evidence type="ECO:0000313" key="14">
    <source>
        <dbReference type="Proteomes" id="UP000537260"/>
    </source>
</evidence>
<dbReference type="PANTHER" id="PTHR45436">
    <property type="entry name" value="SENSOR HISTIDINE KINASE YKOH"/>
    <property type="match status" value="1"/>
</dbReference>
<feature type="transmembrane region" description="Helical" evidence="11">
    <location>
        <begin position="143"/>
        <end position="166"/>
    </location>
</feature>
<evidence type="ECO:0000256" key="11">
    <source>
        <dbReference type="SAM" id="Phobius"/>
    </source>
</evidence>
<organism evidence="13 14">
    <name type="scientific">Glaciibacter psychrotolerans</name>
    <dbReference type="NCBI Taxonomy" id="670054"/>
    <lineage>
        <taxon>Bacteria</taxon>
        <taxon>Bacillati</taxon>
        <taxon>Actinomycetota</taxon>
        <taxon>Actinomycetes</taxon>
        <taxon>Micrococcales</taxon>
        <taxon>Microbacteriaceae</taxon>
        <taxon>Glaciibacter</taxon>
    </lineage>
</organism>
<keyword evidence="10 11" id="KW-0472">Membrane</keyword>
<evidence type="ECO:0000256" key="8">
    <source>
        <dbReference type="ARBA" id="ARBA00022989"/>
    </source>
</evidence>
<evidence type="ECO:0000256" key="7">
    <source>
        <dbReference type="ARBA" id="ARBA00022777"/>
    </source>
</evidence>
<dbReference type="RefSeq" id="WP_179579170.1">
    <property type="nucleotide sequence ID" value="NZ_JACCFM010000001.1"/>
</dbReference>
<keyword evidence="5" id="KW-0808">Transferase</keyword>
<dbReference type="PRINTS" id="PR00344">
    <property type="entry name" value="BCTRLSENSOR"/>
</dbReference>
<comment type="caution">
    <text evidence="13">The sequence shown here is derived from an EMBL/GenBank/DDBJ whole genome shotgun (WGS) entry which is preliminary data.</text>
</comment>
<dbReference type="SUPFAM" id="SSF55874">
    <property type="entry name" value="ATPase domain of HSP90 chaperone/DNA topoisomerase II/histidine kinase"/>
    <property type="match status" value="1"/>
</dbReference>
<dbReference type="InterPro" id="IPR003661">
    <property type="entry name" value="HisK_dim/P_dom"/>
</dbReference>
<keyword evidence="7 13" id="KW-0418">Kinase</keyword>
<keyword evidence="8 11" id="KW-1133">Transmembrane helix</keyword>
<dbReference type="SUPFAM" id="SSF47384">
    <property type="entry name" value="Homodimeric domain of signal transducing histidine kinase"/>
    <property type="match status" value="1"/>
</dbReference>
<evidence type="ECO:0000256" key="5">
    <source>
        <dbReference type="ARBA" id="ARBA00022679"/>
    </source>
</evidence>
<dbReference type="Gene3D" id="1.10.287.130">
    <property type="match status" value="1"/>
</dbReference>
<accession>A0A7Z0EG39</accession>
<evidence type="ECO:0000256" key="10">
    <source>
        <dbReference type="ARBA" id="ARBA00023136"/>
    </source>
</evidence>
<dbReference type="Pfam" id="PF02518">
    <property type="entry name" value="HATPase_c"/>
    <property type="match status" value="1"/>
</dbReference>
<keyword evidence="6 11" id="KW-0812">Transmembrane</keyword>
<reference evidence="13 14" key="1">
    <citation type="submission" date="2020-07" db="EMBL/GenBank/DDBJ databases">
        <title>Sequencing the genomes of 1000 actinobacteria strains.</title>
        <authorList>
            <person name="Klenk H.-P."/>
        </authorList>
    </citation>
    <scope>NUCLEOTIDE SEQUENCE [LARGE SCALE GENOMIC DNA]</scope>
    <source>
        <strain evidence="13 14">LI1</strain>
    </source>
</reference>
<dbReference type="GO" id="GO:0005886">
    <property type="term" value="C:plasma membrane"/>
    <property type="evidence" value="ECO:0007669"/>
    <property type="project" value="UniProtKB-SubCell"/>
</dbReference>
<gene>
    <name evidence="13" type="ORF">HNR05_002366</name>
</gene>
<proteinExistence type="predicted"/>
<evidence type="ECO:0000256" key="3">
    <source>
        <dbReference type="ARBA" id="ARBA00012438"/>
    </source>
</evidence>
<feature type="domain" description="Histidine kinase" evidence="12">
    <location>
        <begin position="186"/>
        <end position="411"/>
    </location>
</feature>
<evidence type="ECO:0000259" key="12">
    <source>
        <dbReference type="PROSITE" id="PS50109"/>
    </source>
</evidence>
<keyword evidence="9" id="KW-0902">Two-component regulatory system</keyword>
<dbReference type="CDD" id="cd00082">
    <property type="entry name" value="HisKA"/>
    <property type="match status" value="1"/>
</dbReference>
<keyword evidence="4" id="KW-0597">Phosphoprotein</keyword>
<evidence type="ECO:0000256" key="1">
    <source>
        <dbReference type="ARBA" id="ARBA00000085"/>
    </source>
</evidence>
<dbReference type="InterPro" id="IPR005467">
    <property type="entry name" value="His_kinase_dom"/>
</dbReference>
<dbReference type="InterPro" id="IPR004358">
    <property type="entry name" value="Sig_transdc_His_kin-like_C"/>
</dbReference>
<comment type="catalytic activity">
    <reaction evidence="1">
        <text>ATP + protein L-histidine = ADP + protein N-phospho-L-histidine.</text>
        <dbReference type="EC" id="2.7.13.3"/>
    </reaction>
</comment>
<evidence type="ECO:0000313" key="13">
    <source>
        <dbReference type="EMBL" id="NYJ20575.1"/>
    </source>
</evidence>
<comment type="subcellular location">
    <subcellularLocation>
        <location evidence="2">Cell membrane</location>
    </subcellularLocation>
</comment>
<keyword evidence="14" id="KW-1185">Reference proteome</keyword>
<dbReference type="EC" id="2.7.13.3" evidence="3"/>
<dbReference type="Gene3D" id="3.30.565.10">
    <property type="entry name" value="Histidine kinase-like ATPase, C-terminal domain"/>
    <property type="match status" value="1"/>
</dbReference>
<feature type="transmembrane region" description="Helical" evidence="11">
    <location>
        <begin position="21"/>
        <end position="40"/>
    </location>
</feature>
<dbReference type="EMBL" id="JACCFM010000001">
    <property type="protein sequence ID" value="NYJ20575.1"/>
    <property type="molecule type" value="Genomic_DNA"/>
</dbReference>